<dbReference type="InterPro" id="IPR011659">
    <property type="entry name" value="WD40"/>
</dbReference>
<dbReference type="PANTHER" id="PTHR42776">
    <property type="entry name" value="SERINE PEPTIDASE S9 FAMILY MEMBER"/>
    <property type="match status" value="1"/>
</dbReference>
<proteinExistence type="predicted"/>
<dbReference type="EMBL" id="BAAAEW010000004">
    <property type="protein sequence ID" value="GAA0743692.1"/>
    <property type="molecule type" value="Genomic_DNA"/>
</dbReference>
<keyword evidence="3" id="KW-0732">Signal</keyword>
<organism evidence="5 6">
    <name type="scientific">Ideonella azotifigens</name>
    <dbReference type="NCBI Taxonomy" id="513160"/>
    <lineage>
        <taxon>Bacteria</taxon>
        <taxon>Pseudomonadati</taxon>
        <taxon>Pseudomonadota</taxon>
        <taxon>Betaproteobacteria</taxon>
        <taxon>Burkholderiales</taxon>
        <taxon>Sphaerotilaceae</taxon>
        <taxon>Ideonella</taxon>
    </lineage>
</organism>
<dbReference type="Gene3D" id="3.40.50.1820">
    <property type="entry name" value="alpha/beta hydrolase"/>
    <property type="match status" value="1"/>
</dbReference>
<dbReference type="RefSeq" id="WP_231010524.1">
    <property type="nucleotide sequence ID" value="NZ_BAAAEW010000004.1"/>
</dbReference>
<reference evidence="5 6" key="1">
    <citation type="journal article" date="2019" name="Int. J. Syst. Evol. Microbiol.">
        <title>The Global Catalogue of Microorganisms (GCM) 10K type strain sequencing project: providing services to taxonomists for standard genome sequencing and annotation.</title>
        <authorList>
            <consortium name="The Broad Institute Genomics Platform"/>
            <consortium name="The Broad Institute Genome Sequencing Center for Infectious Disease"/>
            <person name="Wu L."/>
            <person name="Ma J."/>
        </authorList>
    </citation>
    <scope>NUCLEOTIDE SEQUENCE [LARGE SCALE GENOMIC DNA]</scope>
    <source>
        <strain evidence="5 6">JCM 15503</strain>
    </source>
</reference>
<evidence type="ECO:0000313" key="6">
    <source>
        <dbReference type="Proteomes" id="UP001500279"/>
    </source>
</evidence>
<dbReference type="Proteomes" id="UP001500279">
    <property type="component" value="Unassembled WGS sequence"/>
</dbReference>
<dbReference type="Pfam" id="PF00326">
    <property type="entry name" value="Peptidase_S9"/>
    <property type="match status" value="1"/>
</dbReference>
<keyword evidence="6" id="KW-1185">Reference proteome</keyword>
<dbReference type="SUPFAM" id="SSF82171">
    <property type="entry name" value="DPP6 N-terminal domain-like"/>
    <property type="match status" value="1"/>
</dbReference>
<feature type="signal peptide" evidence="3">
    <location>
        <begin position="1"/>
        <end position="26"/>
    </location>
</feature>
<evidence type="ECO:0000256" key="2">
    <source>
        <dbReference type="ARBA" id="ARBA00022825"/>
    </source>
</evidence>
<dbReference type="SUPFAM" id="SSF53474">
    <property type="entry name" value="alpha/beta-Hydrolases"/>
    <property type="match status" value="1"/>
</dbReference>
<dbReference type="InterPro" id="IPR011042">
    <property type="entry name" value="6-blade_b-propeller_TolB-like"/>
</dbReference>
<keyword evidence="2" id="KW-0720">Serine protease</keyword>
<dbReference type="InterPro" id="IPR001375">
    <property type="entry name" value="Peptidase_S9_cat"/>
</dbReference>
<evidence type="ECO:0000313" key="5">
    <source>
        <dbReference type="EMBL" id="GAA0743692.1"/>
    </source>
</evidence>
<dbReference type="PANTHER" id="PTHR42776:SF27">
    <property type="entry name" value="DIPEPTIDYL PEPTIDASE FAMILY MEMBER 6"/>
    <property type="match status" value="1"/>
</dbReference>
<comment type="caution">
    <text evidence="5">The sequence shown here is derived from an EMBL/GenBank/DDBJ whole genome shotgun (WGS) entry which is preliminary data.</text>
</comment>
<protein>
    <submittedName>
        <fullName evidence="5">S9 family peptidase</fullName>
    </submittedName>
</protein>
<feature type="chain" id="PRO_5046884960" evidence="3">
    <location>
        <begin position="27"/>
        <end position="698"/>
    </location>
</feature>
<keyword evidence="2" id="KW-0645">Protease</keyword>
<sequence length="698" mass="74888">MFSICRWCVALARVLALAAASFALLAAAPAGTDAALRTAIAAERARLAAPLLARADFLLQPAVSEATLSPDGRTIAYLREPVPGQRELWSQPVDGGAPRRWLQRTEATELGWSQDGRWLLLASPTQLFAQAMAGQPGSGLLSPLGGRLQQRWAAVDPTRPAAVLLVAQASTEPVSWQLVRADMHGQREVLRQDAQRLVGFALAPDGRLAWLQRIEGDASVIHRVDRSGALIETLRCAELHRCGLLPRTTDAGDLLLRSDLPGSLRGLQRLDAAGRLHPIYQDPRGEADIDELTLDPLTAQPVFADHRSTAPLLSGLGAEMQRHAAALRRALPGRVLRVQVGRGPGARWLVSERGDSLQVPRWQCYDPASGRLRQVLDFPPISQRSGMPATAVPEAALAHRLPIRYRASDGLTMRGFLSLPPGVAPAKLPLLALVHGGPWSHASADYSATAQFLANRGYAVFEPNYRGSTGLGRDHVLAARGDYGGTGRVLQDIGDGVRWLLAQGVGDAQRVGIVGASFGGYAALAGVTFSPDLFKVGVASVPPPDFSWALRSIARSAEADVVSGYMPFEHWLSLLQLDPRDAAAMARLGAQSPLAQAASLRRPVLLIAGGEDRRVDLSGVIDYAARLKALDKPVTLLVDPQAGHRNDDPLGREAALYLMERQLQQSLGGPQPAPPDAVLQAYLARNTRLGAEMPRLRP</sequence>
<feature type="domain" description="Peptidase S9 prolyl oligopeptidase catalytic" evidence="4">
    <location>
        <begin position="446"/>
        <end position="646"/>
    </location>
</feature>
<evidence type="ECO:0000259" key="4">
    <source>
        <dbReference type="Pfam" id="PF00326"/>
    </source>
</evidence>
<name>A0ABN1JNZ3_9BURK</name>
<keyword evidence="1" id="KW-0378">Hydrolase</keyword>
<evidence type="ECO:0000256" key="3">
    <source>
        <dbReference type="SAM" id="SignalP"/>
    </source>
</evidence>
<dbReference type="Pfam" id="PF07676">
    <property type="entry name" value="PD40"/>
    <property type="match status" value="1"/>
</dbReference>
<dbReference type="InterPro" id="IPR029058">
    <property type="entry name" value="AB_hydrolase_fold"/>
</dbReference>
<dbReference type="Gene3D" id="2.120.10.30">
    <property type="entry name" value="TolB, C-terminal domain"/>
    <property type="match status" value="1"/>
</dbReference>
<gene>
    <name evidence="5" type="ORF">GCM10009107_08470</name>
</gene>
<accession>A0ABN1JNZ3</accession>
<evidence type="ECO:0000256" key="1">
    <source>
        <dbReference type="ARBA" id="ARBA00022801"/>
    </source>
</evidence>